<dbReference type="Pfam" id="PF00072">
    <property type="entry name" value="Response_reg"/>
    <property type="match status" value="1"/>
</dbReference>
<dbReference type="PANTHER" id="PTHR42713:SF3">
    <property type="entry name" value="TRANSCRIPTIONAL REGULATORY PROTEIN HPTR"/>
    <property type="match status" value="1"/>
</dbReference>
<dbReference type="InterPro" id="IPR018060">
    <property type="entry name" value="HTH_AraC"/>
</dbReference>
<dbReference type="OrthoDB" id="9794370at2"/>
<dbReference type="Gene3D" id="1.10.10.60">
    <property type="entry name" value="Homeodomain-like"/>
    <property type="match status" value="2"/>
</dbReference>
<dbReference type="SUPFAM" id="SSF46689">
    <property type="entry name" value="Homeodomain-like"/>
    <property type="match status" value="2"/>
</dbReference>
<sequence>MKILIADDEMLVRAGLKSSINWEKENIVIVGEADNGEKTLNMVAELKPDILLLDINMPIMDGIEVLKELKKRKEECKVIVLSCHDEFEYVKDAMRYGALDYILKHKIEPESIIDILKEVKQTIEAERKENDTEYIGIRPAKELIYEKNEFLCKLLKGYQFKDYELTRYLNTLGLKLSNKNIICILFEVDNYKEVLNRYNSYEKELLQVSIENISKELLSNVNGSEFVIKDDNLYAVLLSNIQETSEQNIFQNTITLIKRFQNTFKKYLNVELTFAASEMYNDLNNTGIAFEKALLSLTQKFLFPDNYYFFVNNIDFRTPFCVNSLVSSDEILGENISFEGALDYLISALEGLKPNKYVDIKSLKTFLSRIIYSLTSKFLEDESSFVNEDLWENINDVIGYLKKLKERSGSLLASSTELSNYLVRETVAYINKNYEKDISLKLLSDYLNVSEGYISRLFNKEMNMTVSNYINIKRVEKAKELLRKTTLKNYEIAERIGYKNHMHYNIVFKKLTNCTPSEYRNKLL</sequence>
<evidence type="ECO:0000256" key="4">
    <source>
        <dbReference type="ARBA" id="ARBA00022553"/>
    </source>
</evidence>
<dbReference type="SMART" id="SM00448">
    <property type="entry name" value="REC"/>
    <property type="match status" value="1"/>
</dbReference>
<keyword evidence="4 10" id="KW-0597">Phosphoprotein</keyword>
<feature type="domain" description="HTH araC/xylS-type" evidence="11">
    <location>
        <begin position="424"/>
        <end position="522"/>
    </location>
</feature>
<evidence type="ECO:0000256" key="1">
    <source>
        <dbReference type="ARBA" id="ARBA00004496"/>
    </source>
</evidence>
<evidence type="ECO:0000256" key="2">
    <source>
        <dbReference type="ARBA" id="ARBA00018672"/>
    </source>
</evidence>
<comment type="function">
    <text evidence="9">May play the central regulatory role in sporulation. It may be an element of the effector pathway responsible for the activation of sporulation genes in response to nutritional stress. Spo0A may act in concert with spo0H (a sigma factor) to control the expression of some genes that are critical to the sporulation process.</text>
</comment>
<dbReference type="InterPro" id="IPR011006">
    <property type="entry name" value="CheY-like_superfamily"/>
</dbReference>
<dbReference type="RefSeq" id="WP_020813951.1">
    <property type="nucleotide sequence ID" value="NZ_ATAY01000009.1"/>
</dbReference>
<dbReference type="InterPro" id="IPR051552">
    <property type="entry name" value="HptR"/>
</dbReference>
<comment type="caution">
    <text evidence="13">The sequence shown here is derived from an EMBL/GenBank/DDBJ whole genome shotgun (WGS) entry which is preliminary data.</text>
</comment>
<evidence type="ECO:0000256" key="10">
    <source>
        <dbReference type="PROSITE-ProRule" id="PRU00169"/>
    </source>
</evidence>
<keyword evidence="6" id="KW-0805">Transcription regulation</keyword>
<keyword evidence="3" id="KW-0963">Cytoplasm</keyword>
<dbReference type="Gene3D" id="3.40.50.2300">
    <property type="match status" value="1"/>
</dbReference>
<accession>U4R6B5</accession>
<name>U4R6B5_9FIRM</name>
<dbReference type="PANTHER" id="PTHR42713">
    <property type="entry name" value="HISTIDINE KINASE-RELATED"/>
    <property type="match status" value="1"/>
</dbReference>
<comment type="subcellular location">
    <subcellularLocation>
        <location evidence="1">Cytoplasm</location>
    </subcellularLocation>
</comment>
<evidence type="ECO:0000259" key="12">
    <source>
        <dbReference type="PROSITE" id="PS50110"/>
    </source>
</evidence>
<proteinExistence type="predicted"/>
<organism evidence="13 14">
    <name type="scientific">Ruminiclostridium papyrosolvens C7</name>
    <dbReference type="NCBI Taxonomy" id="1330534"/>
    <lineage>
        <taxon>Bacteria</taxon>
        <taxon>Bacillati</taxon>
        <taxon>Bacillota</taxon>
        <taxon>Clostridia</taxon>
        <taxon>Eubacteriales</taxon>
        <taxon>Oscillospiraceae</taxon>
        <taxon>Ruminiclostridium</taxon>
    </lineage>
</organism>
<keyword evidence="5" id="KW-0902">Two-component regulatory system</keyword>
<feature type="modified residue" description="4-aspartylphosphate" evidence="10">
    <location>
        <position position="54"/>
    </location>
</feature>
<dbReference type="PROSITE" id="PS01124">
    <property type="entry name" value="HTH_ARAC_FAMILY_2"/>
    <property type="match status" value="1"/>
</dbReference>
<reference evidence="13 14" key="1">
    <citation type="journal article" date="2013" name="Genome Announc.">
        <title>Draft Genome Sequence of the Cellulolytic Bacterium Clostridium papyrosolvens C7 (ATCC 700395).</title>
        <authorList>
            <person name="Zepeda V."/>
            <person name="Dassa B."/>
            <person name="Borovok I."/>
            <person name="Lamed R."/>
            <person name="Bayer E.A."/>
            <person name="Cate J.H."/>
        </authorList>
    </citation>
    <scope>NUCLEOTIDE SEQUENCE [LARGE SCALE GENOMIC DNA]</scope>
    <source>
        <strain evidence="13 14">C7</strain>
    </source>
</reference>
<evidence type="ECO:0000256" key="7">
    <source>
        <dbReference type="ARBA" id="ARBA00023125"/>
    </source>
</evidence>
<dbReference type="GO" id="GO:0003700">
    <property type="term" value="F:DNA-binding transcription factor activity"/>
    <property type="evidence" value="ECO:0007669"/>
    <property type="project" value="InterPro"/>
</dbReference>
<dbReference type="EMBL" id="ATAY01000009">
    <property type="protein sequence ID" value="EPR14033.1"/>
    <property type="molecule type" value="Genomic_DNA"/>
</dbReference>
<keyword evidence="7" id="KW-0238">DNA-binding</keyword>
<evidence type="ECO:0000256" key="6">
    <source>
        <dbReference type="ARBA" id="ARBA00023015"/>
    </source>
</evidence>
<evidence type="ECO:0000259" key="11">
    <source>
        <dbReference type="PROSITE" id="PS01124"/>
    </source>
</evidence>
<gene>
    <name evidence="13" type="ORF">L323_01515</name>
</gene>
<dbReference type="CDD" id="cd17536">
    <property type="entry name" value="REC_YesN-like"/>
    <property type="match status" value="1"/>
</dbReference>
<dbReference type="GO" id="GO:0000160">
    <property type="term" value="P:phosphorelay signal transduction system"/>
    <property type="evidence" value="ECO:0007669"/>
    <property type="project" value="UniProtKB-KW"/>
</dbReference>
<dbReference type="AlphaFoldDB" id="U4R6B5"/>
<evidence type="ECO:0000313" key="14">
    <source>
        <dbReference type="Proteomes" id="UP000016860"/>
    </source>
</evidence>
<dbReference type="GO" id="GO:0043565">
    <property type="term" value="F:sequence-specific DNA binding"/>
    <property type="evidence" value="ECO:0007669"/>
    <property type="project" value="InterPro"/>
</dbReference>
<protein>
    <recommendedName>
        <fullName evidence="2">Stage 0 sporulation protein A homolog</fullName>
    </recommendedName>
</protein>
<dbReference type="PATRIC" id="fig|1330534.3.peg.303"/>
<evidence type="ECO:0000313" key="13">
    <source>
        <dbReference type="EMBL" id="EPR14033.1"/>
    </source>
</evidence>
<dbReference type="SUPFAM" id="SSF52172">
    <property type="entry name" value="CheY-like"/>
    <property type="match status" value="1"/>
</dbReference>
<dbReference type="STRING" id="1330534.L323_01515"/>
<dbReference type="Pfam" id="PF12833">
    <property type="entry name" value="HTH_18"/>
    <property type="match status" value="1"/>
</dbReference>
<evidence type="ECO:0000256" key="5">
    <source>
        <dbReference type="ARBA" id="ARBA00023012"/>
    </source>
</evidence>
<dbReference type="PROSITE" id="PS50110">
    <property type="entry name" value="RESPONSE_REGULATORY"/>
    <property type="match status" value="1"/>
</dbReference>
<keyword evidence="8" id="KW-0804">Transcription</keyword>
<feature type="domain" description="Response regulatory" evidence="12">
    <location>
        <begin position="2"/>
        <end position="119"/>
    </location>
</feature>
<evidence type="ECO:0000256" key="9">
    <source>
        <dbReference type="ARBA" id="ARBA00024867"/>
    </source>
</evidence>
<dbReference type="GO" id="GO:0005737">
    <property type="term" value="C:cytoplasm"/>
    <property type="evidence" value="ECO:0007669"/>
    <property type="project" value="UniProtKB-SubCell"/>
</dbReference>
<evidence type="ECO:0000256" key="8">
    <source>
        <dbReference type="ARBA" id="ARBA00023163"/>
    </source>
</evidence>
<dbReference type="SMART" id="SM00342">
    <property type="entry name" value="HTH_ARAC"/>
    <property type="match status" value="1"/>
</dbReference>
<evidence type="ECO:0000256" key="3">
    <source>
        <dbReference type="ARBA" id="ARBA00022490"/>
    </source>
</evidence>
<dbReference type="InterPro" id="IPR001789">
    <property type="entry name" value="Sig_transdc_resp-reg_receiver"/>
</dbReference>
<dbReference type="InterPro" id="IPR009057">
    <property type="entry name" value="Homeodomain-like_sf"/>
</dbReference>
<dbReference type="Proteomes" id="UP000016860">
    <property type="component" value="Unassembled WGS sequence"/>
</dbReference>